<gene>
    <name evidence="1" type="ORF">I5282_02575</name>
</gene>
<sequence>MNSSESNNGQLYVCPVINAMGPVVDSRHNDLLPDWEAVDNAVDKIFNPAFRASYKDSYQRMVAFSWFFISWSGFKTNPVQRDFGYFNIFDHYNQRWSNEMKKYNDQLFWMYNHPAESGIGNEWGLDWLHNSHYLQILMRFVAERQYFPSVVEIVTEKNDTSHFLENYFPFDLSNRNSVDVNWNAINADGKPMSDVIDWRRAPHDWEIYSPSELDYQRPGSMKRKIGRLLDIKSVVYELKDYEIEKAFQTCLEGKNAMICAYEHDFRDRYQTIVDKLLDPVVRISKKYPEIKWRYANVLEAFQNLSNDSNDSNDIKLNFNIKLDANGNLLIHSNGSIFGRFPFAFLKNGDDYIHLTPLPVGENVWLLDKGILIPGYQLFVAACTANGCIGINTFDVSF</sequence>
<reference evidence="1 2" key="1">
    <citation type="submission" date="2020-12" db="EMBL/GenBank/DDBJ databases">
        <title>WGS of Legionella: environmental sample.</title>
        <authorList>
            <person name="Cristino S."/>
            <person name="Girolamini L."/>
            <person name="Salaris S."/>
            <person name="Pascale M.R."/>
            <person name="Mazzotta M."/>
            <person name="Orsini M."/>
            <person name="Grottola A."/>
        </authorList>
    </citation>
    <scope>NUCLEOTIDE SEQUENCE [LARGE SCALE GENOMIC DNA]</scope>
    <source>
        <strain evidence="1 2">30cs62</strain>
    </source>
</reference>
<keyword evidence="2" id="KW-1185">Reference proteome</keyword>
<accession>A0ABS1W7W7</accession>
<dbReference type="RefSeq" id="WP_203109900.1">
    <property type="nucleotide sequence ID" value="NZ_JADWVN010000004.1"/>
</dbReference>
<protein>
    <submittedName>
        <fullName evidence="1">Uncharacterized protein</fullName>
    </submittedName>
</protein>
<proteinExistence type="predicted"/>
<comment type="caution">
    <text evidence="1">The sequence shown here is derived from an EMBL/GenBank/DDBJ whole genome shotgun (WGS) entry which is preliminary data.</text>
</comment>
<name>A0ABS1W7W7_9GAMM</name>
<evidence type="ECO:0000313" key="2">
    <source>
        <dbReference type="Proteomes" id="UP000809910"/>
    </source>
</evidence>
<evidence type="ECO:0000313" key="1">
    <source>
        <dbReference type="EMBL" id="MBL7525457.1"/>
    </source>
</evidence>
<dbReference type="EMBL" id="JADWVN010000004">
    <property type="protein sequence ID" value="MBL7525457.1"/>
    <property type="molecule type" value="Genomic_DNA"/>
</dbReference>
<organism evidence="1 2">
    <name type="scientific">Legionella bononiensis</name>
    <dbReference type="NCBI Taxonomy" id="2793102"/>
    <lineage>
        <taxon>Bacteria</taxon>
        <taxon>Pseudomonadati</taxon>
        <taxon>Pseudomonadota</taxon>
        <taxon>Gammaproteobacteria</taxon>
        <taxon>Legionellales</taxon>
        <taxon>Legionellaceae</taxon>
        <taxon>Legionella</taxon>
    </lineage>
</organism>
<dbReference type="Proteomes" id="UP000809910">
    <property type="component" value="Unassembled WGS sequence"/>
</dbReference>